<dbReference type="AlphaFoldDB" id="A0A7Z9DK03"/>
<dbReference type="EMBL" id="CABEEP010000001">
    <property type="protein sequence ID" value="VTQ63623.1"/>
    <property type="molecule type" value="Genomic_DNA"/>
</dbReference>
<protein>
    <submittedName>
        <fullName evidence="1">Uncharacterized protein</fullName>
    </submittedName>
</protein>
<evidence type="ECO:0000313" key="2">
    <source>
        <dbReference type="Proteomes" id="UP000352698"/>
    </source>
</evidence>
<reference evidence="1 2" key="1">
    <citation type="submission" date="2019-05" db="EMBL/GenBank/DDBJ databases">
        <authorList>
            <consortium name="Pathogen Informatics"/>
        </authorList>
    </citation>
    <scope>NUCLEOTIDE SEQUENCE [LARGE SCALE GENOMIC DNA]</scope>
    <source>
        <strain evidence="1 2">NCTC12204</strain>
    </source>
</reference>
<comment type="caution">
    <text evidence="1">The sequence shown here is derived from an EMBL/GenBank/DDBJ whole genome shotgun (WGS) entry which is preliminary data.</text>
</comment>
<accession>A0A7Z9DK03</accession>
<sequence>MICPSFFIKLVLQAFLPHTTLEEFIHHQIEDTISLILKYKLFIF</sequence>
<evidence type="ECO:0000313" key="1">
    <source>
        <dbReference type="EMBL" id="VTQ63623.1"/>
    </source>
</evidence>
<name>A0A7Z9DK03_ENTHR</name>
<organism evidence="1 2">
    <name type="scientific">Enterococcus hirae</name>
    <dbReference type="NCBI Taxonomy" id="1354"/>
    <lineage>
        <taxon>Bacteria</taxon>
        <taxon>Bacillati</taxon>
        <taxon>Bacillota</taxon>
        <taxon>Bacilli</taxon>
        <taxon>Lactobacillales</taxon>
        <taxon>Enterococcaceae</taxon>
        <taxon>Enterococcus</taxon>
    </lineage>
</organism>
<dbReference type="Proteomes" id="UP000352698">
    <property type="component" value="Unassembled WGS sequence"/>
</dbReference>
<gene>
    <name evidence="1" type="ORF">NCTC12204_01304</name>
</gene>
<proteinExistence type="predicted"/>